<proteinExistence type="predicted"/>
<organism evidence="3 4">
    <name type="scientific">Craterilacuibacter sinensis</name>
    <dbReference type="NCBI Taxonomy" id="2686017"/>
    <lineage>
        <taxon>Bacteria</taxon>
        <taxon>Pseudomonadati</taxon>
        <taxon>Pseudomonadota</taxon>
        <taxon>Betaproteobacteria</taxon>
        <taxon>Neisseriales</taxon>
        <taxon>Neisseriaceae</taxon>
        <taxon>Craterilacuibacter</taxon>
    </lineage>
</organism>
<feature type="region of interest" description="Disordered" evidence="1">
    <location>
        <begin position="178"/>
        <end position="207"/>
    </location>
</feature>
<name>A0A845BKB4_9NEIS</name>
<dbReference type="EMBL" id="WSSB01000005">
    <property type="protein sequence ID" value="MXR36702.1"/>
    <property type="molecule type" value="Genomic_DNA"/>
</dbReference>
<dbReference type="NCBIfam" id="TIGR01644">
    <property type="entry name" value="phage_P2_V"/>
    <property type="match status" value="1"/>
</dbReference>
<gene>
    <name evidence="3" type="ORF">GQF02_06935</name>
</gene>
<evidence type="ECO:0000313" key="4">
    <source>
        <dbReference type="Proteomes" id="UP000467214"/>
    </source>
</evidence>
<dbReference type="PIRSF" id="PIRSF012337">
    <property type="entry name" value="gp45"/>
    <property type="match status" value="1"/>
</dbReference>
<evidence type="ECO:0000313" key="3">
    <source>
        <dbReference type="EMBL" id="MXR36702.1"/>
    </source>
</evidence>
<comment type="caution">
    <text evidence="3">The sequence shown here is derived from an EMBL/GenBank/DDBJ whole genome shotgun (WGS) entry which is preliminary data.</text>
</comment>
<dbReference type="Proteomes" id="UP000467214">
    <property type="component" value="Unassembled WGS sequence"/>
</dbReference>
<dbReference type="InterPro" id="IPR053861">
    <property type="entry name" value="Phage_Mu_Gp45_N"/>
</dbReference>
<evidence type="ECO:0000256" key="1">
    <source>
        <dbReference type="SAM" id="MobiDB-lite"/>
    </source>
</evidence>
<protein>
    <submittedName>
        <fullName evidence="3">Phage baseplate assembly protein V</fullName>
    </submittedName>
</protein>
<accession>A0A845BKB4</accession>
<dbReference type="Pfam" id="PF06890">
    <property type="entry name" value="Phage_Mu_Gp45"/>
    <property type="match status" value="1"/>
</dbReference>
<dbReference type="RefSeq" id="WP_160795863.1">
    <property type="nucleotide sequence ID" value="NZ_WSSB01000005.1"/>
</dbReference>
<feature type="domain" description="Bacteriophage Mu Gp45 N-terminal" evidence="2">
    <location>
        <begin position="21"/>
        <end position="87"/>
    </location>
</feature>
<sequence length="207" mass="21626">MWADVDKRIRRAVSGIRQAFRGTLTRTSNGAGSQLAQVDALSDERLQDAELFQQFGFTSNPPPGTAVIVLPMGGRTSHGIIIATENGQFRIKGLAPGETAIFNAFGDHFVFKDGQIDGTTQTFNLTATKSMKFDSPTTEFTGQVTVQQQLSGNGGLEVQGGSGVSFVGSVSQTGGSYSTDGDVIASGTSVHGHKHNGDSGGQTSTPL</sequence>
<reference evidence="3 4" key="1">
    <citation type="submission" date="2019-12" db="EMBL/GenBank/DDBJ databases">
        <title>Neisseriaceae gen. nov. sp. Genome sequencing and assembly.</title>
        <authorList>
            <person name="Liu Z."/>
            <person name="Li A."/>
        </authorList>
    </citation>
    <scope>NUCLEOTIDE SEQUENCE [LARGE SCALE GENOMIC DNA]</scope>
    <source>
        <strain evidence="3 4">B2N2-7</strain>
    </source>
</reference>
<dbReference type="InterPro" id="IPR013046">
    <property type="entry name" value="GpV/Gp45"/>
</dbReference>
<keyword evidence="4" id="KW-1185">Reference proteome</keyword>
<dbReference type="AlphaFoldDB" id="A0A845BKB4"/>
<evidence type="ECO:0000259" key="2">
    <source>
        <dbReference type="Pfam" id="PF06890"/>
    </source>
</evidence>
<dbReference type="InterPro" id="IPR014462">
    <property type="entry name" value="Phage_Mu_Gp45"/>
</dbReference>